<reference evidence="1 2" key="1">
    <citation type="submission" date="2017-08" db="EMBL/GenBank/DDBJ databases">
        <title>Aliifodinibius alkalisoli sp. nov., isolated from saline alkaline soil.</title>
        <authorList>
            <person name="Liu D."/>
            <person name="Zhang G."/>
        </authorList>
    </citation>
    <scope>NUCLEOTIDE SEQUENCE [LARGE SCALE GENOMIC DNA]</scope>
    <source>
        <strain evidence="1 2">WN023</strain>
    </source>
</reference>
<proteinExistence type="predicted"/>
<evidence type="ECO:0000313" key="1">
    <source>
        <dbReference type="EMBL" id="PAU94166.1"/>
    </source>
</evidence>
<evidence type="ECO:0000313" key="2">
    <source>
        <dbReference type="Proteomes" id="UP000218831"/>
    </source>
</evidence>
<sequence length="137" mass="14906">MKALTKTYQIAVIFTLLLFSVNLIGPAGAAAISLHCDIDTEVQGMYGCCEDSEMDHHNKSEVTDDCMILSICEQTVQSSQSDISAVIQLSKHVVAVPIADAIEIVPEQNDRPDLFSDKSASTFDTPPLFLLNSVFLN</sequence>
<comment type="caution">
    <text evidence="1">The sequence shown here is derived from an EMBL/GenBank/DDBJ whole genome shotgun (WGS) entry which is preliminary data.</text>
</comment>
<protein>
    <submittedName>
        <fullName evidence="1">Uncharacterized protein</fullName>
    </submittedName>
</protein>
<accession>A0A2A2G8U1</accession>
<dbReference type="EMBL" id="NSKE01000005">
    <property type="protein sequence ID" value="PAU94166.1"/>
    <property type="molecule type" value="Genomic_DNA"/>
</dbReference>
<dbReference type="RefSeq" id="WP_095606297.1">
    <property type="nucleotide sequence ID" value="NZ_NSKE01000005.1"/>
</dbReference>
<dbReference type="AlphaFoldDB" id="A0A2A2G8U1"/>
<organism evidence="1 2">
    <name type="scientific">Fodinibius salipaludis</name>
    <dbReference type="NCBI Taxonomy" id="2032627"/>
    <lineage>
        <taxon>Bacteria</taxon>
        <taxon>Pseudomonadati</taxon>
        <taxon>Balneolota</taxon>
        <taxon>Balneolia</taxon>
        <taxon>Balneolales</taxon>
        <taxon>Balneolaceae</taxon>
        <taxon>Fodinibius</taxon>
    </lineage>
</organism>
<name>A0A2A2G8U1_9BACT</name>
<keyword evidence="2" id="KW-1185">Reference proteome</keyword>
<gene>
    <name evidence="1" type="ORF">CK503_08100</name>
</gene>
<dbReference type="Proteomes" id="UP000218831">
    <property type="component" value="Unassembled WGS sequence"/>
</dbReference>